<dbReference type="InterPro" id="IPR025665">
    <property type="entry name" value="Beta-barrel_OMP_2"/>
</dbReference>
<dbReference type="EMBL" id="FUZU01000001">
    <property type="protein sequence ID" value="SKC44136.1"/>
    <property type="molecule type" value="Genomic_DNA"/>
</dbReference>
<dbReference type="Pfam" id="PF13568">
    <property type="entry name" value="OMP_b-brl_2"/>
    <property type="match status" value="1"/>
</dbReference>
<dbReference type="RefSeq" id="WP_079685156.1">
    <property type="nucleotide sequence ID" value="NZ_FUZU01000001.1"/>
</dbReference>
<keyword evidence="3" id="KW-1185">Reference proteome</keyword>
<dbReference type="AlphaFoldDB" id="A0A1T5IY63"/>
<protein>
    <submittedName>
        <fullName evidence="2">Outer membrane protein beta-barrel domain-containing protein</fullName>
    </submittedName>
</protein>
<feature type="domain" description="Outer membrane protein beta-barrel" evidence="1">
    <location>
        <begin position="58"/>
        <end position="234"/>
    </location>
</feature>
<reference evidence="2 3" key="1">
    <citation type="submission" date="2017-02" db="EMBL/GenBank/DDBJ databases">
        <authorList>
            <person name="Peterson S.W."/>
        </authorList>
    </citation>
    <scope>NUCLEOTIDE SEQUENCE [LARGE SCALE GENOMIC DNA]</scope>
    <source>
        <strain evidence="2 3">DSM 25262</strain>
    </source>
</reference>
<gene>
    <name evidence="2" type="ORF">SAMN05660236_0539</name>
</gene>
<sequence length="268" mass="29287">MRNTLLLIFIFGAFITDAQIKRVAITAAANYPSIPNVTNTYSMQTTIPTSTGYGIMLSSGSFEQQYDEKPGFDFSGRADYTLSRRFFVSSGLGVSYNRFKRTGSILSLEDFATQSGVTGVTVYNGVPVGSFYGVTPIRNISVFHPSENLGKTSVVYIQVPVMAGVSLLRDKLLVRGGATFSGLIHASEYKQRYEASDGSFHDYKDNNKDGFNSMLAGLTLNVSYYIVPSLGIDLTANKFLSSIYNIDDESDKAKMTLLSLGVSYSIVK</sequence>
<evidence type="ECO:0000313" key="3">
    <source>
        <dbReference type="Proteomes" id="UP000190961"/>
    </source>
</evidence>
<dbReference type="OrthoDB" id="981892at2"/>
<dbReference type="Proteomes" id="UP000190961">
    <property type="component" value="Unassembled WGS sequence"/>
</dbReference>
<organism evidence="2 3">
    <name type="scientific">Ohtaekwangia koreensis</name>
    <dbReference type="NCBI Taxonomy" id="688867"/>
    <lineage>
        <taxon>Bacteria</taxon>
        <taxon>Pseudomonadati</taxon>
        <taxon>Bacteroidota</taxon>
        <taxon>Cytophagia</taxon>
        <taxon>Cytophagales</taxon>
        <taxon>Fulvivirgaceae</taxon>
        <taxon>Ohtaekwangia</taxon>
    </lineage>
</organism>
<proteinExistence type="predicted"/>
<evidence type="ECO:0000313" key="2">
    <source>
        <dbReference type="EMBL" id="SKC44136.1"/>
    </source>
</evidence>
<accession>A0A1T5IY63</accession>
<name>A0A1T5IY63_9BACT</name>
<evidence type="ECO:0000259" key="1">
    <source>
        <dbReference type="Pfam" id="PF13568"/>
    </source>
</evidence>